<dbReference type="AlphaFoldDB" id="A0AAU8ATQ8"/>
<gene>
    <name evidence="2" type="ORF">PVT71_29045</name>
</gene>
<evidence type="ECO:0000256" key="1">
    <source>
        <dbReference type="SAM" id="SignalP"/>
    </source>
</evidence>
<feature type="signal peptide" evidence="1">
    <location>
        <begin position="1"/>
        <end position="20"/>
    </location>
</feature>
<keyword evidence="2" id="KW-0614">Plasmid</keyword>
<keyword evidence="1" id="KW-0732">Signal</keyword>
<evidence type="ECO:0000313" key="2">
    <source>
        <dbReference type="EMBL" id="XCC97873.1"/>
    </source>
</evidence>
<organism evidence="2">
    <name type="scientific">Alloyangia sp. H15</name>
    <dbReference type="NCBI Taxonomy" id="3029062"/>
    <lineage>
        <taxon>Bacteria</taxon>
        <taxon>Pseudomonadati</taxon>
        <taxon>Pseudomonadota</taxon>
        <taxon>Alphaproteobacteria</taxon>
        <taxon>Rhodobacterales</taxon>
        <taxon>Roseobacteraceae</taxon>
        <taxon>Alloyangia</taxon>
    </lineage>
</organism>
<name>A0AAU8ATQ8_9RHOB</name>
<accession>A0AAU8ATQ8</accession>
<evidence type="ECO:0008006" key="3">
    <source>
        <dbReference type="Google" id="ProtNLM"/>
    </source>
</evidence>
<protein>
    <recommendedName>
        <fullName evidence="3">DUF2059 domain-containing protein</fullName>
    </recommendedName>
</protein>
<proteinExistence type="predicted"/>
<dbReference type="RefSeq" id="WP_353476751.1">
    <property type="nucleotide sequence ID" value="NZ_CP123390.1"/>
</dbReference>
<sequence>MKTFVATMVIALSISGTAYSATEEQTAMINQYAPDVDVAAMTDDQISEAFAIANGTANDAQKQIRIAFIAKNVEPPRTFSDEQIRLIEEYVDPSLVMMMSGQQKADALALINGETSKDQISGELEAMVIGITPALTPAEAQQVNTYVSGADLAALTVEQVGEIRAVIYSQDGDGQKRERLLQIIK</sequence>
<dbReference type="EMBL" id="CP123390">
    <property type="protein sequence ID" value="XCC97873.1"/>
    <property type="molecule type" value="Genomic_DNA"/>
</dbReference>
<geneLocation type="plasmid" evidence="2">
    <name>unnamed5</name>
</geneLocation>
<feature type="chain" id="PRO_5043437110" description="DUF2059 domain-containing protein" evidence="1">
    <location>
        <begin position="21"/>
        <end position="185"/>
    </location>
</feature>
<reference evidence="2" key="1">
    <citation type="submission" date="2023-02" db="EMBL/GenBank/DDBJ databases">
        <title>Description and genomic characterization of Salipiger bruguierae sp. nov., isolated from the sediment of mangrove plant Bruguiera sexangula.</title>
        <authorList>
            <person name="Long M."/>
        </authorList>
    </citation>
    <scope>NUCLEOTIDE SEQUENCE</scope>
    <source>
        <strain evidence="2">H15</strain>
        <plasmid evidence="2">unnamed5</plasmid>
    </source>
</reference>